<dbReference type="Proteomes" id="UP001552594">
    <property type="component" value="Unassembled WGS sequence"/>
</dbReference>
<organism evidence="2 3">
    <name type="scientific">Streptomyces orinoci</name>
    <name type="common">Streptoverticillium orinoci</name>
    <dbReference type="NCBI Taxonomy" id="67339"/>
    <lineage>
        <taxon>Bacteria</taxon>
        <taxon>Bacillati</taxon>
        <taxon>Actinomycetota</taxon>
        <taxon>Actinomycetes</taxon>
        <taxon>Kitasatosporales</taxon>
        <taxon>Streptomycetaceae</taxon>
        <taxon>Streptomyces</taxon>
    </lineage>
</organism>
<dbReference type="SUPFAM" id="SSF47413">
    <property type="entry name" value="lambda repressor-like DNA-binding domains"/>
    <property type="match status" value="1"/>
</dbReference>
<dbReference type="InterPro" id="IPR043917">
    <property type="entry name" value="DUF5753"/>
</dbReference>
<evidence type="ECO:0000313" key="2">
    <source>
        <dbReference type="EMBL" id="MEV5510744.1"/>
    </source>
</evidence>
<dbReference type="Pfam" id="PF13560">
    <property type="entry name" value="HTH_31"/>
    <property type="match status" value="1"/>
</dbReference>
<proteinExistence type="predicted"/>
<sequence>MNRKELNPDASPEAAYGARLRGLREARGWTQEDLADRTEYSSVHISAVETGRKPPTLRFSRSTDQAFGLTGTADTFERQYREIKHGALLEGFPEYVKYEARAVEIRLFQIGLVPGLLQTPEYARALADGDVQRGAITPEQAEERVSFLAQRQAALVRPRPPMMLVVMDESCLRHAVGAAEVMEGQFRRLVEVASLPNWVLLVSPCEIGARRSFNLPMNLLTMSDLSVVAYAESQLRGHLERDTAAVLPLLTAYHQLQAEALSQAESLAMIEQIGKGTP</sequence>
<dbReference type="Pfam" id="PF19054">
    <property type="entry name" value="DUF5753"/>
    <property type="match status" value="1"/>
</dbReference>
<dbReference type="SMART" id="SM00530">
    <property type="entry name" value="HTH_XRE"/>
    <property type="match status" value="1"/>
</dbReference>
<reference evidence="2 3" key="1">
    <citation type="submission" date="2024-06" db="EMBL/GenBank/DDBJ databases">
        <title>The Natural Products Discovery Center: Release of the First 8490 Sequenced Strains for Exploring Actinobacteria Biosynthetic Diversity.</title>
        <authorList>
            <person name="Kalkreuter E."/>
            <person name="Kautsar S.A."/>
            <person name="Yang D."/>
            <person name="Bader C.D."/>
            <person name="Teijaro C.N."/>
            <person name="Fluegel L."/>
            <person name="Davis C.M."/>
            <person name="Simpson J.R."/>
            <person name="Lauterbach L."/>
            <person name="Steele A.D."/>
            <person name="Gui C."/>
            <person name="Meng S."/>
            <person name="Li G."/>
            <person name="Viehrig K."/>
            <person name="Ye F."/>
            <person name="Su P."/>
            <person name="Kiefer A.F."/>
            <person name="Nichols A."/>
            <person name="Cepeda A.J."/>
            <person name="Yan W."/>
            <person name="Fan B."/>
            <person name="Jiang Y."/>
            <person name="Adhikari A."/>
            <person name="Zheng C.-J."/>
            <person name="Schuster L."/>
            <person name="Cowan T.M."/>
            <person name="Smanski M.J."/>
            <person name="Chevrette M.G."/>
            <person name="De Carvalho L.P.S."/>
            <person name="Shen B."/>
        </authorList>
    </citation>
    <scope>NUCLEOTIDE SEQUENCE [LARGE SCALE GENOMIC DNA]</scope>
    <source>
        <strain evidence="2 3">NPDC052347</strain>
    </source>
</reference>
<dbReference type="PROSITE" id="PS50943">
    <property type="entry name" value="HTH_CROC1"/>
    <property type="match status" value="1"/>
</dbReference>
<dbReference type="CDD" id="cd00093">
    <property type="entry name" value="HTH_XRE"/>
    <property type="match status" value="1"/>
</dbReference>
<gene>
    <name evidence="2" type="ORF">AB0L16_30700</name>
</gene>
<evidence type="ECO:0000313" key="3">
    <source>
        <dbReference type="Proteomes" id="UP001552594"/>
    </source>
</evidence>
<protein>
    <submittedName>
        <fullName evidence="2">Helix-turn-helix transcriptional regulator</fullName>
    </submittedName>
</protein>
<keyword evidence="3" id="KW-1185">Reference proteome</keyword>
<dbReference type="RefSeq" id="WP_109283338.1">
    <property type="nucleotide sequence ID" value="NZ_JBFAUK010000039.1"/>
</dbReference>
<dbReference type="InterPro" id="IPR010982">
    <property type="entry name" value="Lambda_DNA-bd_dom_sf"/>
</dbReference>
<evidence type="ECO:0000259" key="1">
    <source>
        <dbReference type="PROSITE" id="PS50943"/>
    </source>
</evidence>
<accession>A0ABV3K6I1</accession>
<dbReference type="EMBL" id="JBFAUK010000039">
    <property type="protein sequence ID" value="MEV5510744.1"/>
    <property type="molecule type" value="Genomic_DNA"/>
</dbReference>
<feature type="domain" description="HTH cro/C1-type" evidence="1">
    <location>
        <begin position="20"/>
        <end position="76"/>
    </location>
</feature>
<dbReference type="InterPro" id="IPR001387">
    <property type="entry name" value="Cro/C1-type_HTH"/>
</dbReference>
<comment type="caution">
    <text evidence="2">The sequence shown here is derived from an EMBL/GenBank/DDBJ whole genome shotgun (WGS) entry which is preliminary data.</text>
</comment>
<dbReference type="Gene3D" id="1.10.260.40">
    <property type="entry name" value="lambda repressor-like DNA-binding domains"/>
    <property type="match status" value="1"/>
</dbReference>
<name>A0ABV3K6I1_STRON</name>